<evidence type="ECO:0000313" key="1">
    <source>
        <dbReference type="EMBL" id="KAJ7559708.1"/>
    </source>
</evidence>
<proteinExistence type="predicted"/>
<accession>A0ACC2DZC4</accession>
<gene>
    <name evidence="1" type="ORF">O6H91_04G097200</name>
</gene>
<keyword evidence="2" id="KW-1185">Reference proteome</keyword>
<reference evidence="2" key="1">
    <citation type="journal article" date="2024" name="Proc. Natl. Acad. Sci. U.S.A.">
        <title>Extraordinary preservation of gene collinearity over three hundred million years revealed in homosporous lycophytes.</title>
        <authorList>
            <person name="Li C."/>
            <person name="Wickell D."/>
            <person name="Kuo L.Y."/>
            <person name="Chen X."/>
            <person name="Nie B."/>
            <person name="Liao X."/>
            <person name="Peng D."/>
            <person name="Ji J."/>
            <person name="Jenkins J."/>
            <person name="Williams M."/>
            <person name="Shu S."/>
            <person name="Plott C."/>
            <person name="Barry K."/>
            <person name="Rajasekar S."/>
            <person name="Grimwood J."/>
            <person name="Han X."/>
            <person name="Sun S."/>
            <person name="Hou Z."/>
            <person name="He W."/>
            <person name="Dai G."/>
            <person name="Sun C."/>
            <person name="Schmutz J."/>
            <person name="Leebens-Mack J.H."/>
            <person name="Li F.W."/>
            <person name="Wang L."/>
        </authorList>
    </citation>
    <scope>NUCLEOTIDE SEQUENCE [LARGE SCALE GENOMIC DNA]</scope>
    <source>
        <strain evidence="2">cv. PW_Plant_1</strain>
    </source>
</reference>
<dbReference type="Proteomes" id="UP001162992">
    <property type="component" value="Chromosome 4"/>
</dbReference>
<evidence type="ECO:0000313" key="2">
    <source>
        <dbReference type="Proteomes" id="UP001162992"/>
    </source>
</evidence>
<comment type="caution">
    <text evidence="1">The sequence shown here is derived from an EMBL/GenBank/DDBJ whole genome shotgun (WGS) entry which is preliminary data.</text>
</comment>
<name>A0ACC2DZC4_DIPCM</name>
<protein>
    <submittedName>
        <fullName evidence="1">Uncharacterized protein</fullName>
    </submittedName>
</protein>
<dbReference type="EMBL" id="CM055095">
    <property type="protein sequence ID" value="KAJ7559708.1"/>
    <property type="molecule type" value="Genomic_DNA"/>
</dbReference>
<organism evidence="1 2">
    <name type="scientific">Diphasiastrum complanatum</name>
    <name type="common">Issler's clubmoss</name>
    <name type="synonym">Lycopodium complanatum</name>
    <dbReference type="NCBI Taxonomy" id="34168"/>
    <lineage>
        <taxon>Eukaryota</taxon>
        <taxon>Viridiplantae</taxon>
        <taxon>Streptophyta</taxon>
        <taxon>Embryophyta</taxon>
        <taxon>Tracheophyta</taxon>
        <taxon>Lycopodiopsida</taxon>
        <taxon>Lycopodiales</taxon>
        <taxon>Lycopodiaceae</taxon>
        <taxon>Lycopodioideae</taxon>
        <taxon>Diphasiastrum</taxon>
    </lineage>
</organism>
<sequence length="784" mass="86081">MVRRHGWQLPAHTFQVVAITVFFSLAIAFYVFLAPFLGRDALEYGAIALYSPVAFAVFLLYIRCTAIDPADPGIFTSDEQNSLSKRFKRDSIDRTSIPITINERSAPQTPRLATTITAPTSPNYLRNSDGEVAFGEIEPPGDEHQTYKNAHSFAILGGLLCAWLVQADNCKDPAGLQTTVKEDDMLFCTLCNAEVQKYSKHCRSCDKCVDVFDHHCRWLNNCVGRKNYITFVALMATSLIMLLLEWGVGIGVLVHSFVDKKAMDHQIVEKLGNSFSRVPFITVVVLCTLISLLASLPLGELLFFHVILMKKGITTYEYVVAMRAQNEPRPGSIEGDPQSVPLSPSNSTATGLSVSSSLGLQYRAAWCTPPRIFEEHQDEIIPHLGPERLPSTVDPDSAFSVARHGIRSQKRNVRISAWKLAKLNSDDAARAAVKARETSSVLRPIGTRNTGIATADFNTSSNISSRSSFSDHGFQNSLRKGQRNGGVLVTNDGISRKDDLPIFLDSVEGGIRSTYSSPRPYLFGSEMLSPLPMEVKYGPSFGLRHSVNVERLQGPGIPSASTGGSNLKTSEPIHLGSVSQSSTEYPAWVGGHTASDGYDASGGDSAEDSLPRFKHFSYRGRPDNLNVAMRKADNFHNIWGVEPGRVPSRPLPKEYVNRETFIPPSKKPSLVDSSLSPSFSEYTASPIAEQVLVPDKPLPEAKSNLDDNLCFSEASIFYGGPLSSHPRVETSARKELIPNPQMKGFSDAMPSSQKNVVHGSSLRTDASRSQSPIFVPRMPWIHKF</sequence>